<reference evidence="3" key="2">
    <citation type="submission" date="2023-05" db="EMBL/GenBank/DDBJ databases">
        <authorList>
            <consortium name="Lawrence Berkeley National Laboratory"/>
            <person name="Steindorff A."/>
            <person name="Hensen N."/>
            <person name="Bonometti L."/>
            <person name="Westerberg I."/>
            <person name="Brannstrom I.O."/>
            <person name="Guillou S."/>
            <person name="Cros-Aarteil S."/>
            <person name="Calhoun S."/>
            <person name="Haridas S."/>
            <person name="Kuo A."/>
            <person name="Mondo S."/>
            <person name="Pangilinan J."/>
            <person name="Riley R."/>
            <person name="Labutti K."/>
            <person name="Andreopoulos B."/>
            <person name="Lipzen A."/>
            <person name="Chen C."/>
            <person name="Yanf M."/>
            <person name="Daum C."/>
            <person name="Ng V."/>
            <person name="Clum A."/>
            <person name="Ohm R."/>
            <person name="Martin F."/>
            <person name="Silar P."/>
            <person name="Natvig D."/>
            <person name="Lalanne C."/>
            <person name="Gautier V."/>
            <person name="Ament-Velasquez S.L."/>
            <person name="Kruys A."/>
            <person name="Hutchinson M.I."/>
            <person name="Powell A.J."/>
            <person name="Barry K."/>
            <person name="Miller A.N."/>
            <person name="Grigoriev I.V."/>
            <person name="Debuchy R."/>
            <person name="Gladieux P."/>
            <person name="Thoren M.H."/>
            <person name="Johannesson H."/>
        </authorList>
    </citation>
    <scope>NUCLEOTIDE SEQUENCE</scope>
    <source>
        <strain evidence="3">PSN309</strain>
    </source>
</reference>
<evidence type="ECO:0000313" key="3">
    <source>
        <dbReference type="EMBL" id="KAK4188403.1"/>
    </source>
</evidence>
<comment type="caution">
    <text evidence="3">The sequence shown here is derived from an EMBL/GenBank/DDBJ whole genome shotgun (WGS) entry which is preliminary data.</text>
</comment>
<dbReference type="Proteomes" id="UP001302126">
    <property type="component" value="Unassembled WGS sequence"/>
</dbReference>
<keyword evidence="1" id="KW-0472">Membrane</keyword>
<keyword evidence="4" id="KW-1185">Reference proteome</keyword>
<feature type="transmembrane region" description="Helical" evidence="1">
    <location>
        <begin position="26"/>
        <end position="42"/>
    </location>
</feature>
<keyword evidence="2" id="KW-0732">Signal</keyword>
<evidence type="ECO:0000313" key="4">
    <source>
        <dbReference type="Proteomes" id="UP001302126"/>
    </source>
</evidence>
<evidence type="ECO:0008006" key="5">
    <source>
        <dbReference type="Google" id="ProtNLM"/>
    </source>
</evidence>
<reference evidence="3" key="1">
    <citation type="journal article" date="2023" name="Mol. Phylogenet. Evol.">
        <title>Genome-scale phylogeny and comparative genomics of the fungal order Sordariales.</title>
        <authorList>
            <person name="Hensen N."/>
            <person name="Bonometti L."/>
            <person name="Westerberg I."/>
            <person name="Brannstrom I.O."/>
            <person name="Guillou S."/>
            <person name="Cros-Aarteil S."/>
            <person name="Calhoun S."/>
            <person name="Haridas S."/>
            <person name="Kuo A."/>
            <person name="Mondo S."/>
            <person name="Pangilinan J."/>
            <person name="Riley R."/>
            <person name="LaButti K."/>
            <person name="Andreopoulos B."/>
            <person name="Lipzen A."/>
            <person name="Chen C."/>
            <person name="Yan M."/>
            <person name="Daum C."/>
            <person name="Ng V."/>
            <person name="Clum A."/>
            <person name="Steindorff A."/>
            <person name="Ohm R.A."/>
            <person name="Martin F."/>
            <person name="Silar P."/>
            <person name="Natvig D.O."/>
            <person name="Lalanne C."/>
            <person name="Gautier V."/>
            <person name="Ament-Velasquez S.L."/>
            <person name="Kruys A."/>
            <person name="Hutchinson M.I."/>
            <person name="Powell A.J."/>
            <person name="Barry K."/>
            <person name="Miller A.N."/>
            <person name="Grigoriev I.V."/>
            <person name="Debuchy R."/>
            <person name="Gladieux P."/>
            <person name="Hiltunen Thoren M."/>
            <person name="Johannesson H."/>
        </authorList>
    </citation>
    <scope>NUCLEOTIDE SEQUENCE</scope>
    <source>
        <strain evidence="3">PSN309</strain>
    </source>
</reference>
<feature type="transmembrane region" description="Helical" evidence="1">
    <location>
        <begin position="115"/>
        <end position="132"/>
    </location>
</feature>
<evidence type="ECO:0000256" key="2">
    <source>
        <dbReference type="SAM" id="SignalP"/>
    </source>
</evidence>
<feature type="chain" id="PRO_5042856980" description="Secreted protein" evidence="2">
    <location>
        <begin position="22"/>
        <end position="190"/>
    </location>
</feature>
<accession>A0AAN6WU37</accession>
<keyword evidence="1" id="KW-0812">Transmembrane</keyword>
<proteinExistence type="predicted"/>
<feature type="transmembrane region" description="Helical" evidence="1">
    <location>
        <begin position="75"/>
        <end position="95"/>
    </location>
</feature>
<gene>
    <name evidence="3" type="ORF">QBC35DRAFT_207501</name>
</gene>
<dbReference type="AlphaFoldDB" id="A0AAN6WU37"/>
<feature type="signal peptide" evidence="2">
    <location>
        <begin position="1"/>
        <end position="21"/>
    </location>
</feature>
<dbReference type="EMBL" id="MU864389">
    <property type="protein sequence ID" value="KAK4188403.1"/>
    <property type="molecule type" value="Genomic_DNA"/>
</dbReference>
<organism evidence="3 4">
    <name type="scientific">Podospora australis</name>
    <dbReference type="NCBI Taxonomy" id="1536484"/>
    <lineage>
        <taxon>Eukaryota</taxon>
        <taxon>Fungi</taxon>
        <taxon>Dikarya</taxon>
        <taxon>Ascomycota</taxon>
        <taxon>Pezizomycotina</taxon>
        <taxon>Sordariomycetes</taxon>
        <taxon>Sordariomycetidae</taxon>
        <taxon>Sordariales</taxon>
        <taxon>Podosporaceae</taxon>
        <taxon>Podospora</taxon>
    </lineage>
</organism>
<evidence type="ECO:0000256" key="1">
    <source>
        <dbReference type="SAM" id="Phobius"/>
    </source>
</evidence>
<protein>
    <recommendedName>
        <fullName evidence="5">Secreted protein</fullName>
    </recommendedName>
</protein>
<keyword evidence="1" id="KW-1133">Transmembrane helix</keyword>
<sequence length="190" mass="21191">MSRIPALLVFVATCGSSISSASQSTFIISLHFPGGLLALSLLPRRSPSRDSISEKLTMPTYKENSMGANIARTTLHFFLFSSFFLFFFFFFFLVWGLGSSVDEEGNTASYERAALHLQLPLSIICISSPFSFRQIRCKPANLYGVRQSQYVGTCCQPDLSSHITLSTNLAHCFSFLHISSVPNRCRRLHT</sequence>
<name>A0AAN6WU37_9PEZI</name>